<feature type="compositionally biased region" description="Basic and acidic residues" evidence="1">
    <location>
        <begin position="34"/>
        <end position="52"/>
    </location>
</feature>
<dbReference type="EMBL" id="VFQX01000038">
    <property type="protein sequence ID" value="KAF0976374.1"/>
    <property type="molecule type" value="Genomic_DNA"/>
</dbReference>
<accession>A0A6A5BQF9</accession>
<evidence type="ECO:0000256" key="1">
    <source>
        <dbReference type="SAM" id="MobiDB-lite"/>
    </source>
</evidence>
<feature type="region of interest" description="Disordered" evidence="1">
    <location>
        <begin position="209"/>
        <end position="228"/>
    </location>
</feature>
<dbReference type="RefSeq" id="XP_044561087.1">
    <property type="nucleotide sequence ID" value="XM_044708034.1"/>
</dbReference>
<dbReference type="GeneID" id="68111819"/>
<dbReference type="OrthoDB" id="10368370at2759"/>
<comment type="caution">
    <text evidence="2">The sequence shown here is derived from an EMBL/GenBank/DDBJ whole genome shotgun (WGS) entry which is preliminary data.</text>
</comment>
<evidence type="ECO:0000313" key="2">
    <source>
        <dbReference type="EMBL" id="KAF0976374.1"/>
    </source>
</evidence>
<organism evidence="2 3">
    <name type="scientific">Naegleria fowleri</name>
    <name type="common">Brain eating amoeba</name>
    <dbReference type="NCBI Taxonomy" id="5763"/>
    <lineage>
        <taxon>Eukaryota</taxon>
        <taxon>Discoba</taxon>
        <taxon>Heterolobosea</taxon>
        <taxon>Tetramitia</taxon>
        <taxon>Eutetramitia</taxon>
        <taxon>Vahlkampfiidae</taxon>
        <taxon>Naegleria</taxon>
    </lineage>
</organism>
<name>A0A6A5BQF9_NAEFO</name>
<reference evidence="2 3" key="1">
    <citation type="journal article" date="2019" name="Sci. Rep.">
        <title>Nanopore sequencing improves the draft genome of the human pathogenic amoeba Naegleria fowleri.</title>
        <authorList>
            <person name="Liechti N."/>
            <person name="Schurch N."/>
            <person name="Bruggmann R."/>
            <person name="Wittwer M."/>
        </authorList>
    </citation>
    <scope>NUCLEOTIDE SEQUENCE [LARGE SCALE GENOMIC DNA]</scope>
    <source>
        <strain evidence="2 3">ATCC 30894</strain>
    </source>
</reference>
<feature type="compositionally biased region" description="Polar residues" evidence="1">
    <location>
        <begin position="209"/>
        <end position="224"/>
    </location>
</feature>
<gene>
    <name evidence="2" type="ORF">FDP41_004601</name>
</gene>
<dbReference type="Proteomes" id="UP000444721">
    <property type="component" value="Unassembled WGS sequence"/>
</dbReference>
<keyword evidence="3" id="KW-1185">Reference proteome</keyword>
<proteinExistence type="predicted"/>
<protein>
    <submittedName>
        <fullName evidence="2">Uncharacterized protein</fullName>
    </submittedName>
</protein>
<dbReference type="VEuPathDB" id="AmoebaDB:NF0128370"/>
<dbReference type="VEuPathDB" id="AmoebaDB:NfTy_082920"/>
<dbReference type="AlphaFoldDB" id="A0A6A5BQF9"/>
<feature type="region of interest" description="Disordered" evidence="1">
    <location>
        <begin position="1"/>
        <end position="69"/>
    </location>
</feature>
<dbReference type="VEuPathDB" id="AmoebaDB:FDP41_004601"/>
<evidence type="ECO:0000313" key="3">
    <source>
        <dbReference type="Proteomes" id="UP000444721"/>
    </source>
</evidence>
<sequence>MKKSDDIISSSSAIVSREQEAEKKTKKRKNQTKSGKDNTKQPKTSEDKKSVESIEPAQNITSCSASSTGQSSSNSIGFNNWMQASNSGSSSSTTTIPFTIGVEQHISEKENEQQHNEASNSNFSFLKKVFTHSAESFLFDNTNSQSSFLIPSLSNLAAEELTSNHLSVFADSNAKDNLNLSSHSLGFNTQSEKEFVTSSIKESEKNQCRQGGHQTMPQQTNQNHNGDHAGQNVQTTQATSFLEQYSSLLFDMCRTDEEIRQLFLEAKHLAKSDDHFIFILHGYRLGVLSGLRMAKQQHK</sequence>